<dbReference type="InterPro" id="IPR018575">
    <property type="entry name" value="Restrct_endonuc_II_Eco29kI"/>
</dbReference>
<dbReference type="Pfam" id="PF09517">
    <property type="entry name" value="RE_Eco29kI"/>
    <property type="match status" value="1"/>
</dbReference>
<name>B4VMT6_9CYAN</name>
<organism evidence="1 2">
    <name type="scientific">Coleofasciculus chthonoplastes PCC 7420</name>
    <dbReference type="NCBI Taxonomy" id="118168"/>
    <lineage>
        <taxon>Bacteria</taxon>
        <taxon>Bacillati</taxon>
        <taxon>Cyanobacteriota</taxon>
        <taxon>Cyanophyceae</taxon>
        <taxon>Coleofasciculales</taxon>
        <taxon>Coleofasciculaceae</taxon>
        <taxon>Coleofasciculus</taxon>
    </lineage>
</organism>
<sequence length="61" mass="6719">MHYSLPPSETFTGAGLYLLYYTGNFPPYTAIAQANSHNLSTPIYAGKAVPSGWRHFISQVI</sequence>
<dbReference type="RefSeq" id="WP_006099796.1">
    <property type="nucleotide sequence ID" value="NZ_DS989845.1"/>
</dbReference>
<evidence type="ECO:0000313" key="1">
    <source>
        <dbReference type="EMBL" id="EDX76838.1"/>
    </source>
</evidence>
<keyword evidence="2" id="KW-1185">Reference proteome</keyword>
<dbReference type="Proteomes" id="UP000003835">
    <property type="component" value="Unassembled WGS sequence"/>
</dbReference>
<dbReference type="OrthoDB" id="4187639at2"/>
<dbReference type="STRING" id="118168.MC7420_1841"/>
<dbReference type="HOGENOM" id="CLU_2914554_0_0_3"/>
<evidence type="ECO:0000313" key="2">
    <source>
        <dbReference type="Proteomes" id="UP000003835"/>
    </source>
</evidence>
<dbReference type="EMBL" id="DS989845">
    <property type="protein sequence ID" value="EDX76838.1"/>
    <property type="molecule type" value="Genomic_DNA"/>
</dbReference>
<dbReference type="AlphaFoldDB" id="B4VMT6"/>
<reference evidence="1 2" key="1">
    <citation type="submission" date="2008-07" db="EMBL/GenBank/DDBJ databases">
        <authorList>
            <person name="Tandeau de Marsac N."/>
            <person name="Ferriera S."/>
            <person name="Johnson J."/>
            <person name="Kravitz S."/>
            <person name="Beeson K."/>
            <person name="Sutton G."/>
            <person name="Rogers Y.-H."/>
            <person name="Friedman R."/>
            <person name="Frazier M."/>
            <person name="Venter J.C."/>
        </authorList>
    </citation>
    <scope>NUCLEOTIDE SEQUENCE [LARGE SCALE GENOMIC DNA]</scope>
    <source>
        <strain evidence="1 2">PCC 7420</strain>
    </source>
</reference>
<accession>B4VMT6</accession>
<protein>
    <submittedName>
        <fullName evidence="1">Uncharacterized protein</fullName>
    </submittedName>
</protein>
<gene>
    <name evidence="1" type="ORF">MC7420_1841</name>
</gene>
<proteinExistence type="predicted"/>